<gene>
    <name evidence="3" type="ORF">O181_061634</name>
</gene>
<feature type="compositionally biased region" description="Polar residues" evidence="2">
    <location>
        <begin position="64"/>
        <end position="96"/>
    </location>
</feature>
<evidence type="ECO:0000256" key="1">
    <source>
        <dbReference type="SAM" id="Coils"/>
    </source>
</evidence>
<organism evidence="3 4">
    <name type="scientific">Austropuccinia psidii MF-1</name>
    <dbReference type="NCBI Taxonomy" id="1389203"/>
    <lineage>
        <taxon>Eukaryota</taxon>
        <taxon>Fungi</taxon>
        <taxon>Dikarya</taxon>
        <taxon>Basidiomycota</taxon>
        <taxon>Pucciniomycotina</taxon>
        <taxon>Pucciniomycetes</taxon>
        <taxon>Pucciniales</taxon>
        <taxon>Sphaerophragmiaceae</taxon>
        <taxon>Austropuccinia</taxon>
    </lineage>
</organism>
<dbReference type="AlphaFoldDB" id="A0A9Q3I0R8"/>
<evidence type="ECO:0000313" key="4">
    <source>
        <dbReference type="Proteomes" id="UP000765509"/>
    </source>
</evidence>
<feature type="coiled-coil region" evidence="1">
    <location>
        <begin position="26"/>
        <end position="53"/>
    </location>
</feature>
<dbReference type="Proteomes" id="UP000765509">
    <property type="component" value="Unassembled WGS sequence"/>
</dbReference>
<evidence type="ECO:0000313" key="3">
    <source>
        <dbReference type="EMBL" id="MBW0521919.1"/>
    </source>
</evidence>
<evidence type="ECO:0000256" key="2">
    <source>
        <dbReference type="SAM" id="MobiDB-lite"/>
    </source>
</evidence>
<protein>
    <submittedName>
        <fullName evidence="3">Uncharacterized protein</fullName>
    </submittedName>
</protein>
<keyword evidence="1" id="KW-0175">Coiled coil</keyword>
<proteinExistence type="predicted"/>
<dbReference type="EMBL" id="AVOT02029166">
    <property type="protein sequence ID" value="MBW0521919.1"/>
    <property type="molecule type" value="Genomic_DNA"/>
</dbReference>
<comment type="caution">
    <text evidence="3">The sequence shown here is derived from an EMBL/GenBank/DDBJ whole genome shotgun (WGS) entry which is preliminary data.</text>
</comment>
<accession>A0A9Q3I0R8</accession>
<reference evidence="3" key="1">
    <citation type="submission" date="2021-03" db="EMBL/GenBank/DDBJ databases">
        <title>Draft genome sequence of rust myrtle Austropuccinia psidii MF-1, a brazilian biotype.</title>
        <authorList>
            <person name="Quecine M.C."/>
            <person name="Pachon D.M.R."/>
            <person name="Bonatelli M.L."/>
            <person name="Correr F.H."/>
            <person name="Franceschini L.M."/>
            <person name="Leite T.F."/>
            <person name="Margarido G.R.A."/>
            <person name="Almeida C.A."/>
            <person name="Ferrarezi J.A."/>
            <person name="Labate C.A."/>
        </authorList>
    </citation>
    <scope>NUCLEOTIDE SEQUENCE</scope>
    <source>
        <strain evidence="3">MF-1</strain>
    </source>
</reference>
<name>A0A9Q3I0R8_9BASI</name>
<sequence>MYQIYILHISYVIHKGCNDSRKLKLLEESATRIREKKANIQAIEEQLNQTEYTLIPSGSRGLAQPNSQVASHHSGNSRSVAKSHHSSQSQVAYRRL</sequence>
<keyword evidence="4" id="KW-1185">Reference proteome</keyword>
<feature type="region of interest" description="Disordered" evidence="2">
    <location>
        <begin position="56"/>
        <end position="96"/>
    </location>
</feature>